<keyword evidence="3" id="KW-1185">Reference proteome</keyword>
<keyword evidence="1" id="KW-0732">Signal</keyword>
<name>A0A1B0ANJ2_9MUSC</name>
<protein>
    <recommendedName>
        <fullName evidence="4">Secreted protein</fullName>
    </recommendedName>
</protein>
<evidence type="ECO:0008006" key="4">
    <source>
        <dbReference type="Google" id="ProtNLM"/>
    </source>
</evidence>
<dbReference type="VEuPathDB" id="VectorBase:GPPI003003"/>
<sequence length="112" mass="12897">MWMTHSVLLDLQFMILRVVVLLKLVPVACCDDEKCQSIYAAHCAKCRSSKHSSLRLRPLIASVHELNPHSDASAYCVILSNFIAYELIDDKLKQLKTSFNAKRNRSRRIRPR</sequence>
<dbReference type="AlphaFoldDB" id="A0A1B0ANJ2"/>
<feature type="chain" id="PRO_5008404009" description="Secreted protein" evidence="1">
    <location>
        <begin position="31"/>
        <end position="112"/>
    </location>
</feature>
<dbReference type="Proteomes" id="UP000092460">
    <property type="component" value="Unassembled WGS sequence"/>
</dbReference>
<reference evidence="2" key="2">
    <citation type="submission" date="2020-05" db="UniProtKB">
        <authorList>
            <consortium name="EnsemblMetazoa"/>
        </authorList>
    </citation>
    <scope>IDENTIFICATION</scope>
    <source>
        <strain evidence="2">IAEA</strain>
    </source>
</reference>
<evidence type="ECO:0000256" key="1">
    <source>
        <dbReference type="SAM" id="SignalP"/>
    </source>
</evidence>
<dbReference type="EnsemblMetazoa" id="GPPI003003-RA">
    <property type="protein sequence ID" value="GPPI003003-PA"/>
    <property type="gene ID" value="GPPI003003"/>
</dbReference>
<feature type="signal peptide" evidence="1">
    <location>
        <begin position="1"/>
        <end position="30"/>
    </location>
</feature>
<evidence type="ECO:0000313" key="2">
    <source>
        <dbReference type="EnsemblMetazoa" id="GPPI003003-PA"/>
    </source>
</evidence>
<organism evidence="2 3">
    <name type="scientific">Glossina palpalis gambiensis</name>
    <dbReference type="NCBI Taxonomy" id="67801"/>
    <lineage>
        <taxon>Eukaryota</taxon>
        <taxon>Metazoa</taxon>
        <taxon>Ecdysozoa</taxon>
        <taxon>Arthropoda</taxon>
        <taxon>Hexapoda</taxon>
        <taxon>Insecta</taxon>
        <taxon>Pterygota</taxon>
        <taxon>Neoptera</taxon>
        <taxon>Endopterygota</taxon>
        <taxon>Diptera</taxon>
        <taxon>Brachycera</taxon>
        <taxon>Muscomorpha</taxon>
        <taxon>Hippoboscoidea</taxon>
        <taxon>Glossinidae</taxon>
        <taxon>Glossina</taxon>
    </lineage>
</organism>
<dbReference type="EMBL" id="JXJN01000854">
    <property type="status" value="NOT_ANNOTATED_CDS"/>
    <property type="molecule type" value="Genomic_DNA"/>
</dbReference>
<reference evidence="3" key="1">
    <citation type="submission" date="2015-01" db="EMBL/GenBank/DDBJ databases">
        <authorList>
            <person name="Aksoy S."/>
            <person name="Warren W."/>
            <person name="Wilson R.K."/>
        </authorList>
    </citation>
    <scope>NUCLEOTIDE SEQUENCE [LARGE SCALE GENOMIC DNA]</scope>
    <source>
        <strain evidence="3">IAEA</strain>
    </source>
</reference>
<evidence type="ECO:0000313" key="3">
    <source>
        <dbReference type="Proteomes" id="UP000092460"/>
    </source>
</evidence>
<proteinExistence type="predicted"/>
<accession>A0A1B0ANJ2</accession>